<sequence length="103" mass="12051">MIMMKVDDLKGTISANKVNPSQSCLLSINAELHNQIECFWKIEEAYPEIKYSKEETECEEHFSENTYRDSLGRFVVKLPLRENHNNLGESLENARKRFLSIEQ</sequence>
<accession>A0AAV8ZPV2</accession>
<comment type="caution">
    <text evidence="1">The sequence shown here is derived from an EMBL/GenBank/DDBJ whole genome shotgun (WGS) entry which is preliminary data.</text>
</comment>
<dbReference type="AlphaFoldDB" id="A0AAV8ZPV2"/>
<proteinExistence type="predicted"/>
<evidence type="ECO:0000313" key="2">
    <source>
        <dbReference type="Proteomes" id="UP001162156"/>
    </source>
</evidence>
<keyword evidence="2" id="KW-1185">Reference proteome</keyword>
<dbReference type="EMBL" id="JANEYF010000885">
    <property type="protein sequence ID" value="KAJ8967200.1"/>
    <property type="molecule type" value="Genomic_DNA"/>
</dbReference>
<protein>
    <submittedName>
        <fullName evidence="1">Uncharacterized protein</fullName>
    </submittedName>
</protein>
<gene>
    <name evidence="1" type="ORF">NQ314_003030</name>
</gene>
<dbReference type="Proteomes" id="UP001162156">
    <property type="component" value="Unassembled WGS sequence"/>
</dbReference>
<organism evidence="1 2">
    <name type="scientific">Rhamnusium bicolor</name>
    <dbReference type="NCBI Taxonomy" id="1586634"/>
    <lineage>
        <taxon>Eukaryota</taxon>
        <taxon>Metazoa</taxon>
        <taxon>Ecdysozoa</taxon>
        <taxon>Arthropoda</taxon>
        <taxon>Hexapoda</taxon>
        <taxon>Insecta</taxon>
        <taxon>Pterygota</taxon>
        <taxon>Neoptera</taxon>
        <taxon>Endopterygota</taxon>
        <taxon>Coleoptera</taxon>
        <taxon>Polyphaga</taxon>
        <taxon>Cucujiformia</taxon>
        <taxon>Chrysomeloidea</taxon>
        <taxon>Cerambycidae</taxon>
        <taxon>Lepturinae</taxon>
        <taxon>Rhagiini</taxon>
        <taxon>Rhamnusium</taxon>
    </lineage>
</organism>
<name>A0AAV8ZPV2_9CUCU</name>
<evidence type="ECO:0000313" key="1">
    <source>
        <dbReference type="EMBL" id="KAJ8967200.1"/>
    </source>
</evidence>
<reference evidence="1" key="1">
    <citation type="journal article" date="2023" name="Insect Mol. Biol.">
        <title>Genome sequencing provides insights into the evolution of gene families encoding plant cell wall-degrading enzymes in longhorned beetles.</title>
        <authorList>
            <person name="Shin N.R."/>
            <person name="Okamura Y."/>
            <person name="Kirsch R."/>
            <person name="Pauchet Y."/>
        </authorList>
    </citation>
    <scope>NUCLEOTIDE SEQUENCE</scope>
    <source>
        <strain evidence="1">RBIC_L_NR</strain>
    </source>
</reference>